<evidence type="ECO:0000256" key="11">
    <source>
        <dbReference type="RuleBase" id="RU362031"/>
    </source>
</evidence>
<gene>
    <name evidence="13" type="primary">rseP</name>
    <name evidence="13" type="ORF">MOZ60_08960</name>
</gene>
<feature type="transmembrane region" description="Helical" evidence="11">
    <location>
        <begin position="98"/>
        <end position="123"/>
    </location>
</feature>
<dbReference type="InterPro" id="IPR036034">
    <property type="entry name" value="PDZ_sf"/>
</dbReference>
<comment type="cofactor">
    <cofactor evidence="1 11">
        <name>Zn(2+)</name>
        <dbReference type="ChEBI" id="CHEBI:29105"/>
    </cofactor>
</comment>
<name>A0AB35U334_9FIRM</name>
<reference evidence="13 14" key="1">
    <citation type="submission" date="2022-03" db="EMBL/GenBank/DDBJ databases">
        <title>Novel taxa within the pig intestine.</title>
        <authorList>
            <person name="Wylensek D."/>
            <person name="Bishof K."/>
            <person name="Afrizal A."/>
            <person name="Clavel T."/>
        </authorList>
    </citation>
    <scope>NUCLEOTIDE SEQUENCE [LARGE SCALE GENOMIC DNA]</scope>
    <source>
        <strain evidence="13 14">CLA-KB-P133</strain>
    </source>
</reference>
<evidence type="ECO:0000256" key="3">
    <source>
        <dbReference type="ARBA" id="ARBA00007931"/>
    </source>
</evidence>
<sequence length="353" mass="38257">MVITLILFFLLLSVIITIHEAGHLFAAKKFGVYCYEFSFGMGPVIFKRKKGETQYSIRALPIGGFVAMAGEQDGDEAYPDVHVPEGRRLTEQKWWKKVIIMLAGVFMNFVLAYAIFVGIALAAGGVQMSPEPVVGSVVASSPAEQAGFEAGDRIIKITAEDGSSVKPKTFLDMQSFNTEGQACVYTVERDGQTLELTVTPAYDEDSGAYLIGITSVEGKYVKVTPANCLYFGGYYMVTMTRLMFQAIGTIFHGSGLKQLSGPVGIYKATGQAASMGFGSYMLLIAELSLNVGIFNLLPLPVLDGGQVVITLGEAICRHKLNEKVKTGLMLGCWALLIVLMVFVTWKDIASLFA</sequence>
<keyword evidence="5 11" id="KW-0812">Transmembrane</keyword>
<dbReference type="PANTHER" id="PTHR42837">
    <property type="entry name" value="REGULATOR OF SIGMA-E PROTEASE RSEP"/>
    <property type="match status" value="1"/>
</dbReference>
<dbReference type="GO" id="GO:0016020">
    <property type="term" value="C:membrane"/>
    <property type="evidence" value="ECO:0007669"/>
    <property type="project" value="UniProtKB-SubCell"/>
</dbReference>
<feature type="domain" description="PDZ" evidence="12">
    <location>
        <begin position="115"/>
        <end position="191"/>
    </location>
</feature>
<keyword evidence="7 11" id="KW-0862">Zinc</keyword>
<evidence type="ECO:0000256" key="2">
    <source>
        <dbReference type="ARBA" id="ARBA00004141"/>
    </source>
</evidence>
<protein>
    <recommendedName>
        <fullName evidence="11">Zinc metalloprotease</fullName>
        <ecNumber evidence="11">3.4.24.-</ecNumber>
    </recommendedName>
</protein>
<dbReference type="InterPro" id="IPR001478">
    <property type="entry name" value="PDZ"/>
</dbReference>
<dbReference type="GO" id="GO:0006508">
    <property type="term" value="P:proteolysis"/>
    <property type="evidence" value="ECO:0007669"/>
    <property type="project" value="UniProtKB-KW"/>
</dbReference>
<dbReference type="PANTHER" id="PTHR42837:SF2">
    <property type="entry name" value="MEMBRANE METALLOPROTEASE ARASP2, CHLOROPLASTIC-RELATED"/>
    <property type="match status" value="1"/>
</dbReference>
<comment type="caution">
    <text evidence="13">The sequence shown here is derived from an EMBL/GenBank/DDBJ whole genome shotgun (WGS) entry which is preliminary data.</text>
</comment>
<organism evidence="13 14">
    <name type="scientific">Grylomicrobium aquisgranensis</name>
    <dbReference type="NCBI Taxonomy" id="2926318"/>
    <lineage>
        <taxon>Bacteria</taxon>
        <taxon>Bacillati</taxon>
        <taxon>Bacillota</taxon>
        <taxon>Erysipelotrichia</taxon>
        <taxon>Erysipelotrichales</taxon>
        <taxon>Erysipelotrichaceae</taxon>
        <taxon>Grylomicrobium</taxon>
    </lineage>
</organism>
<dbReference type="NCBIfam" id="TIGR00054">
    <property type="entry name" value="RIP metalloprotease RseP"/>
    <property type="match status" value="1"/>
</dbReference>
<dbReference type="EMBL" id="JALBUR010000026">
    <property type="protein sequence ID" value="MDX8420222.1"/>
    <property type="molecule type" value="Genomic_DNA"/>
</dbReference>
<keyword evidence="11" id="KW-0479">Metal-binding</keyword>
<dbReference type="InterPro" id="IPR008915">
    <property type="entry name" value="Peptidase_M50"/>
</dbReference>
<evidence type="ECO:0000256" key="7">
    <source>
        <dbReference type="ARBA" id="ARBA00022833"/>
    </source>
</evidence>
<evidence type="ECO:0000256" key="10">
    <source>
        <dbReference type="ARBA" id="ARBA00023136"/>
    </source>
</evidence>
<dbReference type="RefSeq" id="WP_370596424.1">
    <property type="nucleotide sequence ID" value="NZ_JALBUR010000026.1"/>
</dbReference>
<keyword evidence="10 11" id="KW-0472">Membrane</keyword>
<evidence type="ECO:0000256" key="4">
    <source>
        <dbReference type="ARBA" id="ARBA00022670"/>
    </source>
</evidence>
<evidence type="ECO:0000256" key="9">
    <source>
        <dbReference type="ARBA" id="ARBA00023049"/>
    </source>
</evidence>
<keyword evidence="14" id="KW-1185">Reference proteome</keyword>
<dbReference type="CDD" id="cd23081">
    <property type="entry name" value="cpPDZ_EcRseP-like"/>
    <property type="match status" value="1"/>
</dbReference>
<evidence type="ECO:0000259" key="12">
    <source>
        <dbReference type="SMART" id="SM00228"/>
    </source>
</evidence>
<evidence type="ECO:0000313" key="13">
    <source>
        <dbReference type="EMBL" id="MDX8420222.1"/>
    </source>
</evidence>
<keyword evidence="8 11" id="KW-1133">Transmembrane helix</keyword>
<evidence type="ECO:0000313" key="14">
    <source>
        <dbReference type="Proteomes" id="UP001286174"/>
    </source>
</evidence>
<dbReference type="SUPFAM" id="SSF50156">
    <property type="entry name" value="PDZ domain-like"/>
    <property type="match status" value="1"/>
</dbReference>
<dbReference type="Gene3D" id="2.30.42.10">
    <property type="match status" value="1"/>
</dbReference>
<dbReference type="Pfam" id="PF02163">
    <property type="entry name" value="Peptidase_M50"/>
    <property type="match status" value="1"/>
</dbReference>
<keyword evidence="4" id="KW-0645">Protease</keyword>
<dbReference type="Proteomes" id="UP001286174">
    <property type="component" value="Unassembled WGS sequence"/>
</dbReference>
<evidence type="ECO:0000256" key="1">
    <source>
        <dbReference type="ARBA" id="ARBA00001947"/>
    </source>
</evidence>
<dbReference type="AlphaFoldDB" id="A0AB35U334"/>
<dbReference type="EC" id="3.4.24.-" evidence="11"/>
<feature type="transmembrane region" description="Helical" evidence="11">
    <location>
        <begin position="327"/>
        <end position="345"/>
    </location>
</feature>
<dbReference type="InterPro" id="IPR004387">
    <property type="entry name" value="Pept_M50_Zn"/>
</dbReference>
<dbReference type="GO" id="GO:0046872">
    <property type="term" value="F:metal ion binding"/>
    <property type="evidence" value="ECO:0007669"/>
    <property type="project" value="UniProtKB-KW"/>
</dbReference>
<accession>A0AB35U334</accession>
<dbReference type="SMART" id="SM00228">
    <property type="entry name" value="PDZ"/>
    <property type="match status" value="1"/>
</dbReference>
<evidence type="ECO:0000256" key="5">
    <source>
        <dbReference type="ARBA" id="ARBA00022692"/>
    </source>
</evidence>
<keyword evidence="6 11" id="KW-0378">Hydrolase</keyword>
<comment type="subcellular location">
    <subcellularLocation>
        <location evidence="2">Membrane</location>
        <topology evidence="2">Multi-pass membrane protein</topology>
    </subcellularLocation>
</comment>
<proteinExistence type="inferred from homology"/>
<comment type="similarity">
    <text evidence="3 11">Belongs to the peptidase M50B family.</text>
</comment>
<dbReference type="CDD" id="cd06163">
    <property type="entry name" value="S2P-M50_PDZ_RseP-like"/>
    <property type="match status" value="1"/>
</dbReference>
<evidence type="ECO:0000256" key="6">
    <source>
        <dbReference type="ARBA" id="ARBA00022801"/>
    </source>
</evidence>
<dbReference type="GO" id="GO:0004222">
    <property type="term" value="F:metalloendopeptidase activity"/>
    <property type="evidence" value="ECO:0007669"/>
    <property type="project" value="InterPro"/>
</dbReference>
<keyword evidence="9 11" id="KW-0482">Metalloprotease</keyword>
<evidence type="ECO:0000256" key="8">
    <source>
        <dbReference type="ARBA" id="ARBA00022989"/>
    </source>
</evidence>